<gene>
    <name evidence="2" type="ORF">HMPREF3222_00892</name>
</gene>
<dbReference type="AlphaFoldDB" id="A0A133NAP7"/>
<sequence length="78" mass="8837">MDRILEEYLEETIQNVGINIKKRRLKKGWSLKSLAKKSGVGIKTINDIELGVNKPSKNTLYKLSRGFGVTIDELVYGK</sequence>
<dbReference type="InterPro" id="IPR010982">
    <property type="entry name" value="Lambda_DNA-bd_dom_sf"/>
</dbReference>
<accession>A0A133NAP7</accession>
<reference evidence="2 3" key="1">
    <citation type="submission" date="2016-01" db="EMBL/GenBank/DDBJ databases">
        <authorList>
            <person name="Oliw E.H."/>
        </authorList>
    </citation>
    <scope>NUCLEOTIDE SEQUENCE [LARGE SCALE GENOMIC DNA]</scope>
    <source>
        <strain evidence="2 3">MJR7757A</strain>
    </source>
</reference>
<dbReference type="InterPro" id="IPR001387">
    <property type="entry name" value="Cro/C1-type_HTH"/>
</dbReference>
<dbReference type="SUPFAM" id="SSF47413">
    <property type="entry name" value="lambda repressor-like DNA-binding domains"/>
    <property type="match status" value="1"/>
</dbReference>
<evidence type="ECO:0000313" key="2">
    <source>
        <dbReference type="EMBL" id="KXA13359.1"/>
    </source>
</evidence>
<dbReference type="PANTHER" id="PTHR46558:SF4">
    <property type="entry name" value="DNA-BIDING PHAGE PROTEIN"/>
    <property type="match status" value="1"/>
</dbReference>
<dbReference type="PROSITE" id="PS50943">
    <property type="entry name" value="HTH_CROC1"/>
    <property type="match status" value="1"/>
</dbReference>
<dbReference type="CDD" id="cd00093">
    <property type="entry name" value="HTH_XRE"/>
    <property type="match status" value="1"/>
</dbReference>
<keyword evidence="1 2" id="KW-0238">DNA-binding</keyword>
<dbReference type="Pfam" id="PF01381">
    <property type="entry name" value="HTH_3"/>
    <property type="match status" value="1"/>
</dbReference>
<organism evidence="2 3">
    <name type="scientific">Clostridium perfringens</name>
    <dbReference type="NCBI Taxonomy" id="1502"/>
    <lineage>
        <taxon>Bacteria</taxon>
        <taxon>Bacillati</taxon>
        <taxon>Bacillota</taxon>
        <taxon>Clostridia</taxon>
        <taxon>Eubacteriales</taxon>
        <taxon>Clostridiaceae</taxon>
        <taxon>Clostridium</taxon>
    </lineage>
</organism>
<dbReference type="SMART" id="SM00530">
    <property type="entry name" value="HTH_XRE"/>
    <property type="match status" value="1"/>
</dbReference>
<name>A0A133NAP7_CLOPF</name>
<dbReference type="PANTHER" id="PTHR46558">
    <property type="entry name" value="TRACRIPTIONAL REGULATORY PROTEIN-RELATED-RELATED"/>
    <property type="match status" value="1"/>
</dbReference>
<comment type="caution">
    <text evidence="2">The sequence shown here is derived from an EMBL/GenBank/DDBJ whole genome shotgun (WGS) entry which is preliminary data.</text>
</comment>
<proteinExistence type="predicted"/>
<protein>
    <submittedName>
        <fullName evidence="2">DNA-binding helix-turn-helix protein</fullName>
    </submittedName>
</protein>
<dbReference type="Gene3D" id="1.10.260.40">
    <property type="entry name" value="lambda repressor-like DNA-binding domains"/>
    <property type="match status" value="1"/>
</dbReference>
<evidence type="ECO:0000256" key="1">
    <source>
        <dbReference type="ARBA" id="ARBA00023125"/>
    </source>
</evidence>
<dbReference type="GO" id="GO:0003677">
    <property type="term" value="F:DNA binding"/>
    <property type="evidence" value="ECO:0007669"/>
    <property type="project" value="UniProtKB-KW"/>
</dbReference>
<evidence type="ECO:0000313" key="3">
    <source>
        <dbReference type="Proteomes" id="UP000070646"/>
    </source>
</evidence>
<dbReference type="PATRIC" id="fig|1502.174.peg.903"/>
<dbReference type="Proteomes" id="UP000070646">
    <property type="component" value="Unassembled WGS sequence"/>
</dbReference>
<dbReference type="RefSeq" id="WP_060794933.1">
    <property type="nucleotide sequence ID" value="NZ_JAALNA010000075.1"/>
</dbReference>
<dbReference type="EMBL" id="LRPU01000036">
    <property type="protein sequence ID" value="KXA13359.1"/>
    <property type="molecule type" value="Genomic_DNA"/>
</dbReference>